<organism evidence="2 3">
    <name type="scientific">Candidatus Magasanikbacteria bacterium RIFOXYD2_FULL_41_14</name>
    <dbReference type="NCBI Taxonomy" id="1798709"/>
    <lineage>
        <taxon>Bacteria</taxon>
        <taxon>Candidatus Magasanikiibacteriota</taxon>
    </lineage>
</organism>
<dbReference type="EMBL" id="MFRE01000024">
    <property type="protein sequence ID" value="OGH93643.1"/>
    <property type="molecule type" value="Genomic_DNA"/>
</dbReference>
<proteinExistence type="predicted"/>
<gene>
    <name evidence="2" type="ORF">A2538_01235</name>
</gene>
<reference evidence="2 3" key="1">
    <citation type="journal article" date="2016" name="Nat. Commun.">
        <title>Thousands of microbial genomes shed light on interconnected biogeochemical processes in an aquifer system.</title>
        <authorList>
            <person name="Anantharaman K."/>
            <person name="Brown C.T."/>
            <person name="Hug L.A."/>
            <person name="Sharon I."/>
            <person name="Castelle C.J."/>
            <person name="Probst A.J."/>
            <person name="Thomas B.C."/>
            <person name="Singh A."/>
            <person name="Wilkins M.J."/>
            <person name="Karaoz U."/>
            <person name="Brodie E.L."/>
            <person name="Williams K.H."/>
            <person name="Hubbard S.S."/>
            <person name="Banfield J.F."/>
        </authorList>
    </citation>
    <scope>NUCLEOTIDE SEQUENCE [LARGE SCALE GENOMIC DNA]</scope>
</reference>
<feature type="region of interest" description="Disordered" evidence="1">
    <location>
        <begin position="1"/>
        <end position="23"/>
    </location>
</feature>
<protein>
    <submittedName>
        <fullName evidence="2">Uncharacterized protein</fullName>
    </submittedName>
</protein>
<dbReference type="Proteomes" id="UP000178254">
    <property type="component" value="Unassembled WGS sequence"/>
</dbReference>
<evidence type="ECO:0000313" key="2">
    <source>
        <dbReference type="EMBL" id="OGH93643.1"/>
    </source>
</evidence>
<comment type="caution">
    <text evidence="2">The sequence shown here is derived from an EMBL/GenBank/DDBJ whole genome shotgun (WGS) entry which is preliminary data.</text>
</comment>
<dbReference type="STRING" id="1798709.A2538_01235"/>
<evidence type="ECO:0000256" key="1">
    <source>
        <dbReference type="SAM" id="MobiDB-lite"/>
    </source>
</evidence>
<accession>A0A1F6PCE4</accession>
<dbReference type="AlphaFoldDB" id="A0A1F6PCE4"/>
<evidence type="ECO:0000313" key="3">
    <source>
        <dbReference type="Proteomes" id="UP000178254"/>
    </source>
</evidence>
<sequence>MDCAPAPRGRKAPPSWHPPAPAKNVARSTLVDCARWTARSTSGERRHQTSCADSIIYPRPSRGFIFFVEKGKIWYYSDVILIYYIYESERDN</sequence>
<name>A0A1F6PCE4_9BACT</name>